<dbReference type="Pfam" id="PF10544">
    <property type="entry name" value="T5orf172"/>
    <property type="match status" value="1"/>
</dbReference>
<dbReference type="AlphaFoldDB" id="A0A6C0ESF2"/>
<evidence type="ECO:0000313" key="2">
    <source>
        <dbReference type="EMBL" id="QHT31967.1"/>
    </source>
</evidence>
<dbReference type="PROSITE" id="PS51750">
    <property type="entry name" value="BRO_N"/>
    <property type="match status" value="1"/>
</dbReference>
<sequence length="541" mass="63313">MAITLKRVFIYEKINIELNFYGTKENIIFKAGDIFGILNISNIRQQLVYFDDTEKVLSTYSTNGGKQKVLFLTIKGLIKIIAKNKKPIGIELCSWIKNVIQEINSISYTELEQLQNTMNKPEIIEKQEKVNSKDEIINCVIKPKKKEKMSPFDEIMKQEEIQYIYIYNTDTRKDVPELKIGYTKNIKQRLTSYTIVCTHGKCELCESVPYVDIKTVENYIHTMLYKYKIKSEVFQLNIEKAKLIIMNVINLIRIVAMDDDSIMDMKLSKIYEEHCRLSNQPKTIFIQSLKQSKTEYNEQNKKEMNEPDTKETSMNSKFDEFVEKFCIVRPDVETICKDIIGQHRLWSKNMKKEVTMAFKSYLDTRFKYTRLHNQGKDQTVYGYTGVKLIEIEHKRSLNPNDMETFIFEKCTFSQGGTILKSTLVNSFIEWKQNVKKEITEKEKDELTAYLKECIHVLYSTVWTEEGSGQGYYGLILKSQTKHYKTSSTSKKVYKRLCETNVLLGTWDSIAKAAETEAISNAKMSRNIKNNIKMNDYYYSLE</sequence>
<dbReference type="EMBL" id="MN738929">
    <property type="protein sequence ID" value="QHT31967.1"/>
    <property type="molecule type" value="Genomic_DNA"/>
</dbReference>
<proteinExistence type="predicted"/>
<feature type="domain" description="Bro-N" evidence="1">
    <location>
        <begin position="2"/>
        <end position="107"/>
    </location>
</feature>
<protein>
    <recommendedName>
        <fullName evidence="1">Bro-N domain-containing protein</fullName>
    </recommendedName>
</protein>
<dbReference type="SMART" id="SM01040">
    <property type="entry name" value="Bro-N"/>
    <property type="match status" value="1"/>
</dbReference>
<dbReference type="InterPro" id="IPR003497">
    <property type="entry name" value="BRO_N_domain"/>
</dbReference>
<evidence type="ECO:0000259" key="1">
    <source>
        <dbReference type="PROSITE" id="PS51750"/>
    </source>
</evidence>
<organism evidence="2">
    <name type="scientific">viral metagenome</name>
    <dbReference type="NCBI Taxonomy" id="1070528"/>
    <lineage>
        <taxon>unclassified sequences</taxon>
        <taxon>metagenomes</taxon>
        <taxon>organismal metagenomes</taxon>
    </lineage>
</organism>
<name>A0A6C0ESF2_9ZZZZ</name>
<reference evidence="2" key="1">
    <citation type="journal article" date="2020" name="Nature">
        <title>Giant virus diversity and host interactions through global metagenomics.</title>
        <authorList>
            <person name="Schulz F."/>
            <person name="Roux S."/>
            <person name="Paez-Espino D."/>
            <person name="Jungbluth S."/>
            <person name="Walsh D.A."/>
            <person name="Denef V.J."/>
            <person name="McMahon K.D."/>
            <person name="Konstantinidis K.T."/>
            <person name="Eloe-Fadrosh E.A."/>
            <person name="Kyrpides N.C."/>
            <person name="Woyke T."/>
        </authorList>
    </citation>
    <scope>NUCLEOTIDE SEQUENCE</scope>
    <source>
        <strain evidence="2">GVMAG-M-3300009159-65</strain>
    </source>
</reference>
<dbReference type="Pfam" id="PF02498">
    <property type="entry name" value="Bro-N"/>
    <property type="match status" value="1"/>
</dbReference>
<dbReference type="InterPro" id="IPR018306">
    <property type="entry name" value="Phage_T5_Orf172_DNA-bd"/>
</dbReference>
<accession>A0A6C0ESF2</accession>